<dbReference type="Pfam" id="PF13503">
    <property type="entry name" value="DUF4123"/>
    <property type="match status" value="1"/>
</dbReference>
<organism evidence="2 3">
    <name type="scientific">Halopseudomonas laoshanensis</name>
    <dbReference type="NCBI Taxonomy" id="2268758"/>
    <lineage>
        <taxon>Bacteria</taxon>
        <taxon>Pseudomonadati</taxon>
        <taxon>Pseudomonadota</taxon>
        <taxon>Gammaproteobacteria</taxon>
        <taxon>Pseudomonadales</taxon>
        <taxon>Pseudomonadaceae</taxon>
        <taxon>Halopseudomonas</taxon>
    </lineage>
</organism>
<comment type="caution">
    <text evidence="2">The sequence shown here is derived from an EMBL/GenBank/DDBJ whole genome shotgun (WGS) entry which is preliminary data.</text>
</comment>
<keyword evidence="3" id="KW-1185">Reference proteome</keyword>
<name>A0A7V7GN96_9GAMM</name>
<dbReference type="AlphaFoldDB" id="A0A7V7GN96"/>
<accession>A0A7V7GN96</accession>
<dbReference type="OrthoDB" id="6353266at2"/>
<protein>
    <submittedName>
        <fullName evidence="2">DUF4123 domain-containing protein</fullName>
    </submittedName>
</protein>
<evidence type="ECO:0000259" key="1">
    <source>
        <dbReference type="Pfam" id="PF13503"/>
    </source>
</evidence>
<evidence type="ECO:0000313" key="2">
    <source>
        <dbReference type="EMBL" id="KAA0690880.1"/>
    </source>
</evidence>
<proteinExistence type="predicted"/>
<evidence type="ECO:0000313" key="3">
    <source>
        <dbReference type="Proteomes" id="UP000463138"/>
    </source>
</evidence>
<dbReference type="Proteomes" id="UP000463138">
    <property type="component" value="Unassembled WGS sequence"/>
</dbReference>
<reference evidence="2 3" key="1">
    <citation type="submission" date="2018-07" db="EMBL/GenBank/DDBJ databases">
        <title>Pseudomonas laoshanensis sp. nov., isolated from soil.</title>
        <authorList>
            <person name="Sun J."/>
            <person name="Yu L."/>
            <person name="Wang M."/>
            <person name="Zhang C."/>
        </authorList>
    </citation>
    <scope>NUCLEOTIDE SEQUENCE [LARGE SCALE GENOMIC DNA]</scope>
    <source>
        <strain evidence="2 3">Y22</strain>
    </source>
</reference>
<dbReference type="InterPro" id="IPR025391">
    <property type="entry name" value="DUF4123"/>
</dbReference>
<sequence>MKEAPMHDIALANLPWHLNGYLLIDGISVESLSKKLYEWSDLPEFEVLYLETSWAELSDVSPLLVKLKGASDPILAEFLAHKADEWGYLLFSSKESQEVTIHLRKLISVEHPAGKAMLLRLADPAVANALFGLAAENKHSELFGPIDQLHAYDAISRYWHSHQRPGAKTVLSRLPYRLSENELAVLGEIDFRQTVRWLQSHMNKHFPHFVSEIPDLEQWNRIYQLADQAYQAGFTSERDIGLYANVFGFLGQDALEHHPDIAELVTKPNQQSPSQRIEQAANLAESRMALLERNPI</sequence>
<dbReference type="EMBL" id="QOVF01000009">
    <property type="protein sequence ID" value="KAA0690880.1"/>
    <property type="molecule type" value="Genomic_DNA"/>
</dbReference>
<feature type="domain" description="DUF4123" evidence="1">
    <location>
        <begin position="21"/>
        <end position="131"/>
    </location>
</feature>
<gene>
    <name evidence="2" type="ORF">DT594_17800</name>
</gene>